<keyword evidence="2" id="KW-1185">Reference proteome</keyword>
<dbReference type="SFLD" id="SFLDG01018">
    <property type="entry name" value="Squalene/Phytoene_Synthase_Lik"/>
    <property type="match status" value="1"/>
</dbReference>
<dbReference type="OrthoDB" id="9807580at2"/>
<name>A0A554WZR6_9BURK</name>
<dbReference type="EC" id="2.5.1.-" evidence="1"/>
<dbReference type="SFLD" id="SFLDS00005">
    <property type="entry name" value="Isoprenoid_Synthase_Type_I"/>
    <property type="match status" value="1"/>
</dbReference>
<protein>
    <submittedName>
        <fullName evidence="1">Phytoene synthase</fullName>
        <ecNumber evidence="1">2.5.1.-</ecNumber>
    </submittedName>
</protein>
<dbReference type="PANTHER" id="PTHR31480">
    <property type="entry name" value="BIFUNCTIONAL LYCOPENE CYCLASE/PHYTOENE SYNTHASE"/>
    <property type="match status" value="1"/>
</dbReference>
<comment type="caution">
    <text evidence="1">The sequence shown here is derived from an EMBL/GenBank/DDBJ whole genome shotgun (WGS) entry which is preliminary data.</text>
</comment>
<evidence type="ECO:0000313" key="2">
    <source>
        <dbReference type="Proteomes" id="UP000318542"/>
    </source>
</evidence>
<keyword evidence="1" id="KW-0808">Transferase</keyword>
<dbReference type="NCBIfam" id="TIGR03464">
    <property type="entry name" value="HpnC"/>
    <property type="match status" value="1"/>
</dbReference>
<organism evidence="1 2">
    <name type="scientific">Tepidimonas thermarum</name>
    <dbReference type="NCBI Taxonomy" id="335431"/>
    <lineage>
        <taxon>Bacteria</taxon>
        <taxon>Pseudomonadati</taxon>
        <taxon>Pseudomonadota</taxon>
        <taxon>Betaproteobacteria</taxon>
        <taxon>Burkholderiales</taxon>
        <taxon>Tepidimonas</taxon>
    </lineage>
</organism>
<proteinExistence type="predicted"/>
<dbReference type="GO" id="GO:0004311">
    <property type="term" value="F:geranylgeranyl diphosphate synthase activity"/>
    <property type="evidence" value="ECO:0007669"/>
    <property type="project" value="InterPro"/>
</dbReference>
<dbReference type="EMBL" id="VJOL01000031">
    <property type="protein sequence ID" value="TSE29071.1"/>
    <property type="molecule type" value="Genomic_DNA"/>
</dbReference>
<dbReference type="AlphaFoldDB" id="A0A554WZR6"/>
<dbReference type="Proteomes" id="UP000318542">
    <property type="component" value="Unassembled WGS sequence"/>
</dbReference>
<dbReference type="SFLD" id="SFLDG01212">
    <property type="entry name" value="Phytoene_synthase_like"/>
    <property type="match status" value="1"/>
</dbReference>
<dbReference type="Gene3D" id="1.10.600.10">
    <property type="entry name" value="Farnesyl Diphosphate Synthase"/>
    <property type="match status" value="1"/>
</dbReference>
<sequence>MSLARRVDHYENFPVASIVCPGRWRPAVVALYHFARTADDLADEGDTAAEARLAALAALRHAVQDLWHARGEPDTVPAAWRPMLAALDAARRAHDLPLSPLEALLDAFEQDVRWSAAGRRYRDEAELLDYCARSANPIGRLLLHLAGVRDAQALRESDAICTALQLINLWQDLGQDLARGRCYVTDAARRRHGLALEADLRTVPESALAPLVLEGCQLARQHLQQGWALPGRLGARLGWELRLTLQGGLRVLERIEALHGHTRTHRPRLGGRDALVILGRALRHRAARVPATTPMRATKVPQ</sequence>
<evidence type="ECO:0000313" key="1">
    <source>
        <dbReference type="EMBL" id="TSE29071.1"/>
    </source>
</evidence>
<dbReference type="InterPro" id="IPR008949">
    <property type="entry name" value="Isoprenoid_synthase_dom_sf"/>
</dbReference>
<dbReference type="InterPro" id="IPR002060">
    <property type="entry name" value="Squ/phyt_synthse"/>
</dbReference>
<accession>A0A554WZR6</accession>
<dbReference type="Pfam" id="PF00494">
    <property type="entry name" value="SQS_PSY"/>
    <property type="match status" value="1"/>
</dbReference>
<dbReference type="RefSeq" id="WP_143902864.1">
    <property type="nucleotide sequence ID" value="NZ_VJOL01000031.1"/>
</dbReference>
<dbReference type="SUPFAM" id="SSF48576">
    <property type="entry name" value="Terpenoid synthases"/>
    <property type="match status" value="1"/>
</dbReference>
<dbReference type="InterPro" id="IPR017827">
    <property type="entry name" value="HSQ_synthase_HpnC"/>
</dbReference>
<dbReference type="InterPro" id="IPR044843">
    <property type="entry name" value="Trans_IPPS_bact-type"/>
</dbReference>
<gene>
    <name evidence="1" type="primary">crtB_1</name>
    <name evidence="1" type="ORF">Tther_01683</name>
</gene>
<reference evidence="1 2" key="1">
    <citation type="submission" date="2019-07" db="EMBL/GenBank/DDBJ databases">
        <title>Tepidimonas thermarum AA-1 draft genome.</title>
        <authorList>
            <person name="Da Costa M.S."/>
            <person name="Froufe H.J.C."/>
            <person name="Egas C."/>
            <person name="Albuquerque L."/>
        </authorList>
    </citation>
    <scope>NUCLEOTIDE SEQUENCE [LARGE SCALE GENOMIC DNA]</scope>
    <source>
        <strain evidence="1 2">AA-1</strain>
    </source>
</reference>